<dbReference type="InterPro" id="IPR002197">
    <property type="entry name" value="HTH_Fis"/>
</dbReference>
<dbReference type="Pfam" id="PF25601">
    <property type="entry name" value="AAA_lid_14"/>
    <property type="match status" value="1"/>
</dbReference>
<keyword evidence="1" id="KW-0547">Nucleotide-binding</keyword>
<sequence length="512" mass="56976">MKRALTSPCEGLAERYQGLLEVTQAIAAQRDLDELCRDLARYLPHVVQVNFAALSLHDPAKNTMRLQTIQANVPADLIGGHEGPVDDSPAGLVWQTQQALLVPDLSQECRWPHVVRCMREDGAQSFCIVPLTTVRRRLGAMGFLSLEKEAYSEADIEFLQLVAKQVAVAVENVLAFKEIAELKDKLAKEKLYLEDEIRLDYNFEKIVGESPALKRVLKQVEIVAPTDSTVLILGETGTGKELIARAIHNLSGRRERTFVKLNCAAIPSGLLESELFGHERGAFTGAITQKIGRFELADGGTLFLDEVGDIPLDLQSKLLRVLQEQEFERLGSTKTTKVNVRLLAATNRDLATMVAEKQFRSDLYYRLNVFPVTLPPLRDRREDIPLLVRYFAQKLARRMDKRIETIPAETMAALSAYSWPGNIRELENLIERAVILSQGPDLYVPLAELTAAASQPVSQPTTLEEAERDHIRRVLEAADWVIGGPAGAAARLGMKRTTLQSKMKKLGISRPS</sequence>
<dbReference type="InterPro" id="IPR027417">
    <property type="entry name" value="P-loop_NTPase"/>
</dbReference>
<dbReference type="FunFam" id="3.40.50.300:FF:000006">
    <property type="entry name" value="DNA-binding transcriptional regulator NtrC"/>
    <property type="match status" value="1"/>
</dbReference>
<dbReference type="KEGG" id="nio:NITINOP_0169"/>
<dbReference type="FunFam" id="1.10.8.60:FF:000014">
    <property type="entry name" value="DNA-binding transcriptional regulator NtrC"/>
    <property type="match status" value="1"/>
</dbReference>
<dbReference type="GO" id="GO:0005524">
    <property type="term" value="F:ATP binding"/>
    <property type="evidence" value="ECO:0007669"/>
    <property type="project" value="UniProtKB-KW"/>
</dbReference>
<dbReference type="PANTHER" id="PTHR32071">
    <property type="entry name" value="TRANSCRIPTIONAL REGULATORY PROTEIN"/>
    <property type="match status" value="1"/>
</dbReference>
<dbReference type="Pfam" id="PF00158">
    <property type="entry name" value="Sigma54_activat"/>
    <property type="match status" value="1"/>
</dbReference>
<dbReference type="PROSITE" id="PS50045">
    <property type="entry name" value="SIGMA54_INTERACT_4"/>
    <property type="match status" value="1"/>
</dbReference>
<dbReference type="InterPro" id="IPR025943">
    <property type="entry name" value="Sigma_54_int_dom_ATP-bd_2"/>
</dbReference>
<dbReference type="SUPFAM" id="SSF52540">
    <property type="entry name" value="P-loop containing nucleoside triphosphate hydrolases"/>
    <property type="match status" value="1"/>
</dbReference>
<dbReference type="InterPro" id="IPR025662">
    <property type="entry name" value="Sigma_54_int_dom_ATP-bd_1"/>
</dbReference>
<keyword evidence="3" id="KW-0805">Transcription regulation</keyword>
<dbReference type="InterPro" id="IPR009057">
    <property type="entry name" value="Homeodomain-like_sf"/>
</dbReference>
<proteinExistence type="predicted"/>
<evidence type="ECO:0000256" key="6">
    <source>
        <dbReference type="ARBA" id="ARBA00023163"/>
    </source>
</evidence>
<dbReference type="InterPro" id="IPR003018">
    <property type="entry name" value="GAF"/>
</dbReference>
<dbReference type="Gene3D" id="1.10.8.60">
    <property type="match status" value="1"/>
</dbReference>
<dbReference type="GO" id="GO:0043565">
    <property type="term" value="F:sequence-specific DNA binding"/>
    <property type="evidence" value="ECO:0007669"/>
    <property type="project" value="InterPro"/>
</dbReference>
<dbReference type="EMBL" id="LN885086">
    <property type="protein sequence ID" value="CUQ65145.1"/>
    <property type="molecule type" value="Genomic_DNA"/>
</dbReference>
<dbReference type="Pfam" id="PF02954">
    <property type="entry name" value="HTH_8"/>
    <property type="match status" value="1"/>
</dbReference>
<evidence type="ECO:0000256" key="4">
    <source>
        <dbReference type="ARBA" id="ARBA00023125"/>
    </source>
</evidence>
<evidence type="ECO:0000256" key="2">
    <source>
        <dbReference type="ARBA" id="ARBA00022840"/>
    </source>
</evidence>
<dbReference type="SMART" id="SM00065">
    <property type="entry name" value="GAF"/>
    <property type="match status" value="1"/>
</dbReference>
<accession>A0A0S4KP93</accession>
<dbReference type="Gene3D" id="3.30.450.40">
    <property type="match status" value="1"/>
</dbReference>
<evidence type="ECO:0000256" key="5">
    <source>
        <dbReference type="ARBA" id="ARBA00023159"/>
    </source>
</evidence>
<dbReference type="Proteomes" id="UP000066284">
    <property type="component" value="Chromosome 1"/>
</dbReference>
<keyword evidence="2" id="KW-0067">ATP-binding</keyword>
<dbReference type="InterPro" id="IPR025944">
    <property type="entry name" value="Sigma_54_int_dom_CS"/>
</dbReference>
<dbReference type="STRING" id="1715989.NITINOP_0169"/>
<keyword evidence="5" id="KW-0010">Activator</keyword>
<dbReference type="SUPFAM" id="SSF55781">
    <property type="entry name" value="GAF domain-like"/>
    <property type="match status" value="1"/>
</dbReference>
<evidence type="ECO:0000259" key="7">
    <source>
        <dbReference type="PROSITE" id="PS50045"/>
    </source>
</evidence>
<feature type="domain" description="Sigma-54 factor interaction" evidence="7">
    <location>
        <begin position="206"/>
        <end position="435"/>
    </location>
</feature>
<evidence type="ECO:0000313" key="9">
    <source>
        <dbReference type="Proteomes" id="UP000066284"/>
    </source>
</evidence>
<dbReference type="InterPro" id="IPR029016">
    <property type="entry name" value="GAF-like_dom_sf"/>
</dbReference>
<dbReference type="GO" id="GO:0006355">
    <property type="term" value="P:regulation of DNA-templated transcription"/>
    <property type="evidence" value="ECO:0007669"/>
    <property type="project" value="InterPro"/>
</dbReference>
<dbReference type="GO" id="GO:0016829">
    <property type="term" value="F:lyase activity"/>
    <property type="evidence" value="ECO:0007669"/>
    <property type="project" value="UniProtKB-KW"/>
</dbReference>
<dbReference type="InterPro" id="IPR003593">
    <property type="entry name" value="AAA+_ATPase"/>
</dbReference>
<evidence type="ECO:0000256" key="1">
    <source>
        <dbReference type="ARBA" id="ARBA00022741"/>
    </source>
</evidence>
<dbReference type="Gene3D" id="1.10.10.60">
    <property type="entry name" value="Homeodomain-like"/>
    <property type="match status" value="1"/>
</dbReference>
<keyword evidence="9" id="KW-1185">Reference proteome</keyword>
<dbReference type="PROSITE" id="PS00675">
    <property type="entry name" value="SIGMA54_INTERACT_1"/>
    <property type="match status" value="1"/>
</dbReference>
<dbReference type="PROSITE" id="PS00676">
    <property type="entry name" value="SIGMA54_INTERACT_2"/>
    <property type="match status" value="1"/>
</dbReference>
<reference evidence="9" key="1">
    <citation type="submission" date="2015-09" db="EMBL/GenBank/DDBJ databases">
        <authorList>
            <person name="Daims H."/>
        </authorList>
    </citation>
    <scope>NUCLEOTIDE SEQUENCE [LARGE SCALE GENOMIC DNA]</scope>
</reference>
<dbReference type="Pfam" id="PF13185">
    <property type="entry name" value="GAF_2"/>
    <property type="match status" value="1"/>
</dbReference>
<dbReference type="InterPro" id="IPR058031">
    <property type="entry name" value="AAA_lid_NorR"/>
</dbReference>
<gene>
    <name evidence="8" type="ORF">NITINOP_0169</name>
</gene>
<protein>
    <submittedName>
        <fullName evidence="8">Formate hydrogenlyase transcriptional activator</fullName>
    </submittedName>
</protein>
<dbReference type="AlphaFoldDB" id="A0A0S4KP93"/>
<dbReference type="SUPFAM" id="SSF46689">
    <property type="entry name" value="Homeodomain-like"/>
    <property type="match status" value="1"/>
</dbReference>
<keyword evidence="8" id="KW-0456">Lyase</keyword>
<evidence type="ECO:0000256" key="3">
    <source>
        <dbReference type="ARBA" id="ARBA00023015"/>
    </source>
</evidence>
<dbReference type="SMART" id="SM00382">
    <property type="entry name" value="AAA"/>
    <property type="match status" value="1"/>
</dbReference>
<dbReference type="InterPro" id="IPR002078">
    <property type="entry name" value="Sigma_54_int"/>
</dbReference>
<dbReference type="PROSITE" id="PS00688">
    <property type="entry name" value="SIGMA54_INTERACT_3"/>
    <property type="match status" value="1"/>
</dbReference>
<organism evidence="8 9">
    <name type="scientific">Candidatus Nitrospira inopinata</name>
    <dbReference type="NCBI Taxonomy" id="1715989"/>
    <lineage>
        <taxon>Bacteria</taxon>
        <taxon>Pseudomonadati</taxon>
        <taxon>Nitrospirota</taxon>
        <taxon>Nitrospiria</taxon>
        <taxon>Nitrospirales</taxon>
        <taxon>Nitrospiraceae</taxon>
        <taxon>Nitrospira</taxon>
    </lineage>
</organism>
<name>A0A0S4KP93_9BACT</name>
<keyword evidence="4" id="KW-0238">DNA-binding</keyword>
<dbReference type="CDD" id="cd00009">
    <property type="entry name" value="AAA"/>
    <property type="match status" value="1"/>
</dbReference>
<dbReference type="Gene3D" id="3.40.50.300">
    <property type="entry name" value="P-loop containing nucleotide triphosphate hydrolases"/>
    <property type="match status" value="1"/>
</dbReference>
<keyword evidence="6" id="KW-0804">Transcription</keyword>
<evidence type="ECO:0000313" key="8">
    <source>
        <dbReference type="EMBL" id="CUQ65145.1"/>
    </source>
</evidence>
<dbReference type="PANTHER" id="PTHR32071:SF123">
    <property type="entry name" value="DNA-BINDING TRANSCRIPTIONAL ACTIVATOR HYFR-RELATED"/>
    <property type="match status" value="1"/>
</dbReference>